<dbReference type="GO" id="GO:0005776">
    <property type="term" value="C:autophagosome"/>
    <property type="evidence" value="ECO:0000318"/>
    <property type="project" value="GO_Central"/>
</dbReference>
<dbReference type="InterPro" id="IPR040182">
    <property type="entry name" value="ATG13"/>
</dbReference>
<protein>
    <recommendedName>
        <fullName evidence="4">Autophagy-related protein 13</fullName>
    </recommendedName>
</protein>
<dbReference type="GO" id="GO:0005829">
    <property type="term" value="C:cytosol"/>
    <property type="evidence" value="ECO:0000318"/>
    <property type="project" value="GO_Central"/>
</dbReference>
<dbReference type="FunFam" id="3.30.900.10:FF:000017">
    <property type="entry name" value="Autophagy-related protein 13"/>
    <property type="match status" value="1"/>
</dbReference>
<dbReference type="GO" id="GO:0000423">
    <property type="term" value="P:mitophagy"/>
    <property type="evidence" value="ECO:0000318"/>
    <property type="project" value="GO_Central"/>
</dbReference>
<accession>B3RL07</accession>
<dbReference type="FunCoup" id="B3RL07">
    <property type="interactions" value="897"/>
</dbReference>
<dbReference type="GO" id="GO:0019887">
    <property type="term" value="F:protein kinase regulator activity"/>
    <property type="evidence" value="ECO:0000318"/>
    <property type="project" value="GO_Central"/>
</dbReference>
<evidence type="ECO:0000259" key="5">
    <source>
        <dbReference type="Pfam" id="PF10033"/>
    </source>
</evidence>
<sequence>MASIPVRDGPQINSDLDLFLKFFVQKATQVIAQSRTGQKYRTKSKPTPRSTDWFTLDLEDNRVIIDEIRTLYSSKSFREDEPLCMEISLTSPERTVTLNILIQGNCMVLEIWSFTLNTTKFDPNVRVRYTVYNRFGMLLRSLFAVSRAVPAYNLARKHGHEVDLLYCLYYGEPQLSNLGEGYKTLQVGSVGTPGGYLIVSLAYRSKYILDDRSSQDTIGRPQSVRPKLIKSINDGQVLDVTMTSNLKDRITDELASAMADDFSSKSSTTAAVPIVNKDKIPNTVSESPVCHSLPKTTVLAAFVEGSSPQNMTPPRRPSMPVIFSSPDKEGIDDSAVTGSYEGTLGIESRRESFMEEDDFVMVDLNPAFATTPSLESDLAAFYRACQSAPRLRMFDNDTALDLTAQGLDTIGQELDNFKKLGEEFESSLGPYVKFE</sequence>
<dbReference type="GO" id="GO:1990316">
    <property type="term" value="C:Atg1/ULK1 kinase complex"/>
    <property type="evidence" value="ECO:0000318"/>
    <property type="project" value="GO_Central"/>
</dbReference>
<evidence type="ECO:0000256" key="2">
    <source>
        <dbReference type="ARBA" id="ARBA00007341"/>
    </source>
</evidence>
<dbReference type="eggNOG" id="KOG3874">
    <property type="taxonomic scope" value="Eukaryota"/>
</dbReference>
<proteinExistence type="inferred from homology"/>
<reference evidence="6 7" key="1">
    <citation type="journal article" date="2008" name="Nature">
        <title>The Trichoplax genome and the nature of placozoans.</title>
        <authorList>
            <person name="Srivastava M."/>
            <person name="Begovic E."/>
            <person name="Chapman J."/>
            <person name="Putnam N.H."/>
            <person name="Hellsten U."/>
            <person name="Kawashima T."/>
            <person name="Kuo A."/>
            <person name="Mitros T."/>
            <person name="Salamov A."/>
            <person name="Carpenter M.L."/>
            <person name="Signorovitch A.Y."/>
            <person name="Moreno M.A."/>
            <person name="Kamm K."/>
            <person name="Grimwood J."/>
            <person name="Schmutz J."/>
            <person name="Shapiro H."/>
            <person name="Grigoriev I.V."/>
            <person name="Buss L.W."/>
            <person name="Schierwater B."/>
            <person name="Dellaporta S.L."/>
            <person name="Rokhsar D.S."/>
        </authorList>
    </citation>
    <scope>NUCLEOTIDE SEQUENCE [LARGE SCALE GENOMIC DNA]</scope>
    <source>
        <strain evidence="6 7">Grell-BS-1999</strain>
    </source>
</reference>
<dbReference type="GeneID" id="6749882"/>
<evidence type="ECO:0000313" key="6">
    <source>
        <dbReference type="EMBL" id="EDV28679.1"/>
    </source>
</evidence>
<keyword evidence="7" id="KW-1185">Reference proteome</keyword>
<organism evidence="6 7">
    <name type="scientific">Trichoplax adhaerens</name>
    <name type="common">Trichoplax reptans</name>
    <dbReference type="NCBI Taxonomy" id="10228"/>
    <lineage>
        <taxon>Eukaryota</taxon>
        <taxon>Metazoa</taxon>
        <taxon>Placozoa</taxon>
        <taxon>Uniplacotomia</taxon>
        <taxon>Trichoplacea</taxon>
        <taxon>Trichoplacidae</taxon>
        <taxon>Trichoplax</taxon>
    </lineage>
</organism>
<dbReference type="InParanoid" id="B3RL07"/>
<dbReference type="STRING" id="10228.B3RL07"/>
<gene>
    <name evidence="6" type="ORF">TRIADDRAFT_51834</name>
</gene>
<dbReference type="PANTHER" id="PTHR13430:SF4">
    <property type="entry name" value="AUTOPHAGY-RELATED PROTEIN 13"/>
    <property type="match status" value="1"/>
</dbReference>
<dbReference type="HOGENOM" id="CLU_036365_1_1_1"/>
<comment type="similarity">
    <text evidence="2 4">Belongs to the ATG13 family. Metazoan subfamily.</text>
</comment>
<evidence type="ECO:0000313" key="7">
    <source>
        <dbReference type="Proteomes" id="UP000009022"/>
    </source>
</evidence>
<evidence type="ECO:0000256" key="3">
    <source>
        <dbReference type="ARBA" id="ARBA00023006"/>
    </source>
</evidence>
<dbReference type="PhylomeDB" id="B3RL07"/>
<dbReference type="GO" id="GO:0034497">
    <property type="term" value="P:protein localization to phagophore assembly site"/>
    <property type="evidence" value="ECO:0000318"/>
    <property type="project" value="GO_Central"/>
</dbReference>
<keyword evidence="3 4" id="KW-0072">Autophagy</keyword>
<evidence type="ECO:0000256" key="4">
    <source>
        <dbReference type="RuleBase" id="RU361214"/>
    </source>
</evidence>
<dbReference type="GO" id="GO:0034727">
    <property type="term" value="P:piecemeal microautophagy of the nucleus"/>
    <property type="evidence" value="ECO:0000318"/>
    <property type="project" value="GO_Central"/>
</dbReference>
<dbReference type="InterPro" id="IPR036570">
    <property type="entry name" value="HORMA_dom_sf"/>
</dbReference>
<evidence type="ECO:0000256" key="1">
    <source>
        <dbReference type="ARBA" id="ARBA00004329"/>
    </source>
</evidence>
<dbReference type="OMA" id="AIVQSRC"/>
<dbReference type="RefSeq" id="XP_002107881.1">
    <property type="nucleotide sequence ID" value="XM_002107845.1"/>
</dbReference>
<dbReference type="PANTHER" id="PTHR13430">
    <property type="match status" value="1"/>
</dbReference>
<dbReference type="CTD" id="6749882"/>
<dbReference type="Proteomes" id="UP000009022">
    <property type="component" value="Unassembled WGS sequence"/>
</dbReference>
<dbReference type="Pfam" id="PF10033">
    <property type="entry name" value="ATG13"/>
    <property type="match status" value="1"/>
</dbReference>
<dbReference type="GO" id="GO:0000407">
    <property type="term" value="C:phagophore assembly site"/>
    <property type="evidence" value="ECO:0000318"/>
    <property type="project" value="GO_Central"/>
</dbReference>
<name>B3RL07_TRIAD</name>
<dbReference type="OrthoDB" id="70161at2759"/>
<dbReference type="Gene3D" id="3.30.900.10">
    <property type="entry name" value="HORMA domain"/>
    <property type="match status" value="1"/>
</dbReference>
<dbReference type="KEGG" id="tad:TRIADDRAFT_51834"/>
<dbReference type="AlphaFoldDB" id="B3RL07"/>
<feature type="domain" description="Autophagy-related protein 13 N-terminal" evidence="5">
    <location>
        <begin position="23"/>
        <end position="158"/>
    </location>
</feature>
<dbReference type="InterPro" id="IPR018731">
    <property type="entry name" value="Atg13_N"/>
</dbReference>
<comment type="subcellular location">
    <subcellularLocation>
        <location evidence="1">Preautophagosomal structure</location>
    </subcellularLocation>
</comment>
<dbReference type="EMBL" id="DS985241">
    <property type="protein sequence ID" value="EDV28679.1"/>
    <property type="molecule type" value="Genomic_DNA"/>
</dbReference>